<evidence type="ECO:0000313" key="9">
    <source>
        <dbReference type="Proteomes" id="UP000094527"/>
    </source>
</evidence>
<feature type="compositionally biased region" description="Polar residues" evidence="7">
    <location>
        <begin position="1"/>
        <end position="13"/>
    </location>
</feature>
<comment type="subcellular location">
    <subcellularLocation>
        <location evidence="1 6">Nucleus</location>
    </subcellularLocation>
</comment>
<dbReference type="STRING" id="48709.A0A1D2MSI2"/>
<keyword evidence="9" id="KW-1185">Reference proteome</keyword>
<dbReference type="GO" id="GO:0003677">
    <property type="term" value="F:DNA binding"/>
    <property type="evidence" value="ECO:0007669"/>
    <property type="project" value="UniProtKB-KW"/>
</dbReference>
<reference evidence="8 9" key="1">
    <citation type="journal article" date="2016" name="Genome Biol. Evol.">
        <title>Gene Family Evolution Reflects Adaptation to Soil Environmental Stressors in the Genome of the Collembolan Orchesella cincta.</title>
        <authorList>
            <person name="Faddeeva-Vakhrusheva A."/>
            <person name="Derks M.F."/>
            <person name="Anvar S.Y."/>
            <person name="Agamennone V."/>
            <person name="Suring W."/>
            <person name="Smit S."/>
            <person name="van Straalen N.M."/>
            <person name="Roelofs D."/>
        </authorList>
    </citation>
    <scope>NUCLEOTIDE SEQUENCE [LARGE SCALE GENOMIC DNA]</scope>
    <source>
        <tissue evidence="8">Mixed pool</tissue>
    </source>
</reference>
<dbReference type="InterPro" id="IPR001289">
    <property type="entry name" value="NFYA"/>
</dbReference>
<evidence type="ECO:0000256" key="1">
    <source>
        <dbReference type="ARBA" id="ARBA00004123"/>
    </source>
</evidence>
<organism evidence="8 9">
    <name type="scientific">Orchesella cincta</name>
    <name type="common">Springtail</name>
    <name type="synonym">Podura cincta</name>
    <dbReference type="NCBI Taxonomy" id="48709"/>
    <lineage>
        <taxon>Eukaryota</taxon>
        <taxon>Metazoa</taxon>
        <taxon>Ecdysozoa</taxon>
        <taxon>Arthropoda</taxon>
        <taxon>Hexapoda</taxon>
        <taxon>Collembola</taxon>
        <taxon>Entomobryomorpha</taxon>
        <taxon>Entomobryoidea</taxon>
        <taxon>Orchesellidae</taxon>
        <taxon>Orchesellinae</taxon>
        <taxon>Orchesella</taxon>
    </lineage>
</organism>
<name>A0A1D2MSI2_ORCCI</name>
<evidence type="ECO:0000313" key="8">
    <source>
        <dbReference type="EMBL" id="ODM96050.1"/>
    </source>
</evidence>
<dbReference type="EMBL" id="LJIJ01000588">
    <property type="protein sequence ID" value="ODM96050.1"/>
    <property type="molecule type" value="Genomic_DNA"/>
</dbReference>
<comment type="subunit">
    <text evidence="6">Heterotrimer.</text>
</comment>
<dbReference type="Pfam" id="PF02045">
    <property type="entry name" value="CBFB_NFYA"/>
    <property type="match status" value="1"/>
</dbReference>
<dbReference type="GO" id="GO:0005634">
    <property type="term" value="C:nucleus"/>
    <property type="evidence" value="ECO:0007669"/>
    <property type="project" value="UniProtKB-SubCell"/>
</dbReference>
<keyword evidence="3 6" id="KW-0238">DNA-binding</keyword>
<proteinExistence type="inferred from homology"/>
<dbReference type="Gene3D" id="6.10.250.2430">
    <property type="match status" value="1"/>
</dbReference>
<dbReference type="PANTHER" id="PTHR12632">
    <property type="entry name" value="TRANSCRIPTION FACTOR NF-Y ALPHA-RELATED"/>
    <property type="match status" value="1"/>
</dbReference>
<protein>
    <recommendedName>
        <fullName evidence="6">Nuclear transcription factor Y subunit</fullName>
    </recommendedName>
</protein>
<feature type="region of interest" description="Disordered" evidence="7">
    <location>
        <begin position="75"/>
        <end position="106"/>
    </location>
</feature>
<keyword evidence="2 6" id="KW-0805">Transcription regulation</keyword>
<gene>
    <name evidence="8" type="ORF">Ocin01_10625</name>
</gene>
<feature type="compositionally biased region" description="Basic residues" evidence="7">
    <location>
        <begin position="90"/>
        <end position="106"/>
    </location>
</feature>
<dbReference type="PRINTS" id="PR00616">
    <property type="entry name" value="CCAATSUBUNTB"/>
</dbReference>
<evidence type="ECO:0000256" key="2">
    <source>
        <dbReference type="ARBA" id="ARBA00023015"/>
    </source>
</evidence>
<comment type="function">
    <text evidence="6">Component of the sequence-specific heterotrimeric transcription factor (NF-Y) which specifically recognizes a 5'-CCAAT-3' box motif found in the promoters of its target genes.</text>
</comment>
<sequence length="106" mass="12232">MPNIQEENQPEGVSSSSSEPPPAQVEVLENPVFVNSKQYLRILQRRVERARLQDKIRDKERVKYLHESRHLHAANRVRGQGGRFQTGSTKGKKRSGTRRKRCSLLL</sequence>
<keyword evidence="5 6" id="KW-0539">Nucleus</keyword>
<keyword evidence="4 6" id="KW-0804">Transcription</keyword>
<evidence type="ECO:0000256" key="7">
    <source>
        <dbReference type="SAM" id="MobiDB-lite"/>
    </source>
</evidence>
<dbReference type="GO" id="GO:0003700">
    <property type="term" value="F:DNA-binding transcription factor activity"/>
    <property type="evidence" value="ECO:0007669"/>
    <property type="project" value="UniProtKB-UniRule"/>
</dbReference>
<evidence type="ECO:0000256" key="3">
    <source>
        <dbReference type="ARBA" id="ARBA00023125"/>
    </source>
</evidence>
<evidence type="ECO:0000256" key="4">
    <source>
        <dbReference type="ARBA" id="ARBA00023163"/>
    </source>
</evidence>
<evidence type="ECO:0000256" key="6">
    <source>
        <dbReference type="RuleBase" id="RU367155"/>
    </source>
</evidence>
<accession>A0A1D2MSI2</accession>
<dbReference type="SMART" id="SM00521">
    <property type="entry name" value="CBF"/>
    <property type="match status" value="1"/>
</dbReference>
<dbReference type="AlphaFoldDB" id="A0A1D2MSI2"/>
<dbReference type="PROSITE" id="PS51152">
    <property type="entry name" value="NFYA_HAP2_2"/>
    <property type="match status" value="1"/>
</dbReference>
<feature type="region of interest" description="Disordered" evidence="7">
    <location>
        <begin position="1"/>
        <end position="27"/>
    </location>
</feature>
<dbReference type="Proteomes" id="UP000094527">
    <property type="component" value="Unassembled WGS sequence"/>
</dbReference>
<comment type="similarity">
    <text evidence="6">Belongs to the NFYA/HAP2 subunit family.</text>
</comment>
<comment type="caution">
    <text evidence="8">The sequence shown here is derived from an EMBL/GenBank/DDBJ whole genome shotgun (WGS) entry which is preliminary data.</text>
</comment>
<dbReference type="OrthoDB" id="1097733at2759"/>
<evidence type="ECO:0000256" key="5">
    <source>
        <dbReference type="ARBA" id="ARBA00023242"/>
    </source>
</evidence>